<dbReference type="OrthoDB" id="5395100at2"/>
<dbReference type="AlphaFoldDB" id="A0A2R8BAK7"/>
<proteinExistence type="predicted"/>
<sequence>MAVSDHIQWFKDQFFAEMAQATQDTVFDPDMLCALAFQETGSIWGILRKKAGLSPKDVVRLCCGDTLDAPNRRAFPKTRAHLDAAPQGAQMFQIARKALLDMAAHIDGYKFAFKRPDKFCHGFGVFQYDIQFFKTNPDYFLNREYEAFSGTLHHAMVELKSCLKKRGLQDRASITDAEFLTIAITYNTGRYRASKGLKQGHQSGGKFYGEHMRDYLAIARRMPNPDLNQTQPVPAGTAVVDKPMALRAFGRWMHVETMTTSLRLRMSPTISQPLTKNVVAELPCGWPVRSFGESAVDGFEHIEVEMGGTVFHGYAASQYLKDGKTPVVVPKVAGGAMLPVEMPRKAGTVTTRMQNANAHSLNEAKMPGRKGSTPDTLRDDLAGIVNYLNPAQDTHVRYQPRAGLTFCNIYAHDFCALAGAYLPRVWWTADALAAMQAGHSVAPRYGNTIREMRANDLFRWLVSYGQDFGWRRVSTPTDVQHSANLGAVALIIARRKDDGRSGHVSMVVPEGAGGLARRLSDGSVSAPLQSQAGSTNFNYSAGRTDWWKATKFADSALWVHA</sequence>
<keyword evidence="2" id="KW-1185">Reference proteome</keyword>
<organism evidence="1 2">
    <name type="scientific">Ascidiaceihabitans donghaensis</name>
    <dbReference type="NCBI Taxonomy" id="1510460"/>
    <lineage>
        <taxon>Bacteria</taxon>
        <taxon>Pseudomonadati</taxon>
        <taxon>Pseudomonadota</taxon>
        <taxon>Alphaproteobacteria</taxon>
        <taxon>Rhodobacterales</taxon>
        <taxon>Paracoccaceae</taxon>
        <taxon>Ascidiaceihabitans</taxon>
    </lineage>
</organism>
<protein>
    <submittedName>
        <fullName evidence="1">Uncharacterized protein</fullName>
    </submittedName>
</protein>
<dbReference type="RefSeq" id="WP_108827341.1">
    <property type="nucleotide sequence ID" value="NZ_OMOR01000001.1"/>
</dbReference>
<dbReference type="EMBL" id="OMOR01000001">
    <property type="protein sequence ID" value="SPH20076.1"/>
    <property type="molecule type" value="Genomic_DNA"/>
</dbReference>
<gene>
    <name evidence="1" type="ORF">ASD8599_00815</name>
</gene>
<dbReference type="Gene3D" id="3.90.1720.10">
    <property type="entry name" value="endopeptidase domain like (from Nostoc punctiforme)"/>
    <property type="match status" value="1"/>
</dbReference>
<accession>A0A2R8BAK7</accession>
<evidence type="ECO:0000313" key="1">
    <source>
        <dbReference type="EMBL" id="SPH20076.1"/>
    </source>
</evidence>
<reference evidence="1 2" key="1">
    <citation type="submission" date="2018-03" db="EMBL/GenBank/DDBJ databases">
        <authorList>
            <person name="Keele B.F."/>
        </authorList>
    </citation>
    <scope>NUCLEOTIDE SEQUENCE [LARGE SCALE GENOMIC DNA]</scope>
    <source>
        <strain evidence="1 2">CECT 8599</strain>
    </source>
</reference>
<dbReference type="Proteomes" id="UP000244880">
    <property type="component" value="Unassembled WGS sequence"/>
</dbReference>
<name>A0A2R8BAK7_9RHOB</name>
<evidence type="ECO:0000313" key="2">
    <source>
        <dbReference type="Proteomes" id="UP000244880"/>
    </source>
</evidence>